<dbReference type="Proteomes" id="UP001162131">
    <property type="component" value="Unassembled WGS sequence"/>
</dbReference>
<dbReference type="AlphaFoldDB" id="A0AAU9J1Y6"/>
<proteinExistence type="predicted"/>
<accession>A0AAU9J1Y6</accession>
<dbReference type="EMBL" id="CAJZBQ010000027">
    <property type="protein sequence ID" value="CAG9321188.1"/>
    <property type="molecule type" value="Genomic_DNA"/>
</dbReference>
<organism evidence="1 2">
    <name type="scientific">Blepharisma stoltei</name>
    <dbReference type="NCBI Taxonomy" id="1481888"/>
    <lineage>
        <taxon>Eukaryota</taxon>
        <taxon>Sar</taxon>
        <taxon>Alveolata</taxon>
        <taxon>Ciliophora</taxon>
        <taxon>Postciliodesmatophora</taxon>
        <taxon>Heterotrichea</taxon>
        <taxon>Heterotrichida</taxon>
        <taxon>Blepharismidae</taxon>
        <taxon>Blepharisma</taxon>
    </lineage>
</organism>
<gene>
    <name evidence="1" type="ORF">BSTOLATCC_MIC27756</name>
</gene>
<keyword evidence="2" id="KW-1185">Reference proteome</keyword>
<evidence type="ECO:0000313" key="1">
    <source>
        <dbReference type="EMBL" id="CAG9321188.1"/>
    </source>
</evidence>
<sequence length="135" mass="15366">MSIFGGFGTRAQESQYNYLVAALINLLQAKANGLLKGTETVDELFKQQAIQLYDAMVAFERHKYLLPKFSEAYKDMIDGFKVETMSELRLTNIQELHTPLLSVELNDPERDESGNLVSAKKIKRKITILKSNRPK</sequence>
<evidence type="ECO:0000313" key="2">
    <source>
        <dbReference type="Proteomes" id="UP001162131"/>
    </source>
</evidence>
<reference evidence="1" key="1">
    <citation type="submission" date="2021-09" db="EMBL/GenBank/DDBJ databases">
        <authorList>
            <consortium name="AG Swart"/>
            <person name="Singh M."/>
            <person name="Singh A."/>
            <person name="Seah K."/>
            <person name="Emmerich C."/>
        </authorList>
    </citation>
    <scope>NUCLEOTIDE SEQUENCE</scope>
    <source>
        <strain evidence="1">ATCC30299</strain>
    </source>
</reference>
<comment type="caution">
    <text evidence="1">The sequence shown here is derived from an EMBL/GenBank/DDBJ whole genome shotgun (WGS) entry which is preliminary data.</text>
</comment>
<name>A0AAU9J1Y6_9CILI</name>
<protein>
    <submittedName>
        <fullName evidence="1">Uncharacterized protein</fullName>
    </submittedName>
</protein>